<dbReference type="CDD" id="cd20740">
    <property type="entry name" value="PoNe_LXG_HINT-like"/>
    <property type="match status" value="1"/>
</dbReference>
<evidence type="ECO:0000256" key="1">
    <source>
        <dbReference type="ARBA" id="ARBA00034117"/>
    </source>
</evidence>
<feature type="domain" description="LXG" evidence="2">
    <location>
        <begin position="1"/>
        <end position="240"/>
    </location>
</feature>
<comment type="similarity">
    <text evidence="1">In the N-terminal section; belongs to the LXG family.</text>
</comment>
<reference evidence="3 4" key="1">
    <citation type="submission" date="2019-08" db="EMBL/GenBank/DDBJ databases">
        <title>Bacillus genomes from the desert of Cuatro Cienegas, Coahuila.</title>
        <authorList>
            <person name="Olmedo-Alvarez G."/>
        </authorList>
    </citation>
    <scope>NUCLEOTIDE SEQUENCE [LARGE SCALE GENOMIC DNA]</scope>
    <source>
        <strain evidence="3 4">CH108_3D</strain>
    </source>
</reference>
<dbReference type="EMBL" id="VTEQ01000002">
    <property type="protein sequence ID" value="TYS54919.1"/>
    <property type="molecule type" value="Genomic_DNA"/>
</dbReference>
<comment type="caution">
    <text evidence="3">The sequence shown here is derived from an EMBL/GenBank/DDBJ whole genome shotgun (WGS) entry which is preliminary data.</text>
</comment>
<proteinExistence type="inferred from homology"/>
<evidence type="ECO:0000313" key="4">
    <source>
        <dbReference type="Proteomes" id="UP000322997"/>
    </source>
</evidence>
<sequence length="641" mass="71818">MKILDVDGFQKGITEIEETLSFQKKQADQMAKAIQGVTDLDEAFKGKGGNAIRDFYRSKHLPLLEQYQTFLSDYQSVIKQMNHALHNLEPAPDGFMNEGFLENELKAGLHFAKQTTVHLTFEANETIKSVSDIVTLPRIEDETCMQYVAKAEREMSHSIEKVYEFDQAQTSSLSSLQGQVDALEKQIMQLSPVFKKLDFNPVLLPTKKFKGKETDWKSFAIDFSKEILSGMVTDLFATAEGFTLAILDILIGIVDSLIFLFTDPFGFFGGILHALFHPIDTLKYMGESFWESIEKEVIEGDQRSRTRFEAYVATYVAASLVGIKGADKVSTVSKASKAGKAGKKGSNQDIPYKVMNTAKVRAAIHDGVKFVYGQEEKMAQQLLFSKTGKQVMDVKTISGSLGEFIGNTKNVLNPEKLNKIMEKTYQKVASGPVSKAVNSEAYSTFKKLVMNENGHVRFSWKTGDSKKETKGEVSNKSEKVIESIDVAREQQRMVIDSVEDGEITLETTKQKGNYGEIKMDDFFENQTYTRISDDRVLTLDQKINKGIDGVYENATPPPKYVIAEAKYNKAQLSNTKDGLQMSEDWILGSNRLEDAVGQELAEMIRDEMILNPENVQSLLIRIDENGNVTKSTLNSFGKIDK</sequence>
<organism evidence="3 4">
    <name type="scientific">Rossellomorea marisflavi</name>
    <dbReference type="NCBI Taxonomy" id="189381"/>
    <lineage>
        <taxon>Bacteria</taxon>
        <taxon>Bacillati</taxon>
        <taxon>Bacillota</taxon>
        <taxon>Bacilli</taxon>
        <taxon>Bacillales</taxon>
        <taxon>Bacillaceae</taxon>
        <taxon>Rossellomorea</taxon>
    </lineage>
</organism>
<dbReference type="InterPro" id="IPR006829">
    <property type="entry name" value="LXG_dom"/>
</dbReference>
<gene>
    <name evidence="3" type="ORF">FZC83_08190</name>
</gene>
<dbReference type="RefSeq" id="WP_148984986.1">
    <property type="nucleotide sequence ID" value="NZ_CP197480.1"/>
</dbReference>
<dbReference type="Pfam" id="PF04740">
    <property type="entry name" value="LXG"/>
    <property type="match status" value="1"/>
</dbReference>
<evidence type="ECO:0000313" key="3">
    <source>
        <dbReference type="EMBL" id="TYS54919.1"/>
    </source>
</evidence>
<dbReference type="Proteomes" id="UP000322997">
    <property type="component" value="Unassembled WGS sequence"/>
</dbReference>
<protein>
    <recommendedName>
        <fullName evidence="2">LXG domain-containing protein</fullName>
    </recommendedName>
</protein>
<dbReference type="AlphaFoldDB" id="A0A5D4RW14"/>
<name>A0A5D4RW14_9BACI</name>
<dbReference type="PROSITE" id="PS51756">
    <property type="entry name" value="LXG"/>
    <property type="match status" value="1"/>
</dbReference>
<accession>A0A5D4RW14</accession>
<evidence type="ECO:0000259" key="2">
    <source>
        <dbReference type="PROSITE" id="PS51756"/>
    </source>
</evidence>